<dbReference type="SMART" id="SM00283">
    <property type="entry name" value="MA"/>
    <property type="match status" value="1"/>
</dbReference>
<accession>A0ABV4Y1R9</accession>
<dbReference type="Pfam" id="PF12729">
    <property type="entry name" value="4HB_MCP_1"/>
    <property type="match status" value="1"/>
</dbReference>
<gene>
    <name evidence="7" type="ORF">ACE1CI_33920</name>
</gene>
<keyword evidence="5" id="KW-1133">Transmembrane helix</keyword>
<feature type="transmembrane region" description="Helical" evidence="5">
    <location>
        <begin position="21"/>
        <end position="40"/>
    </location>
</feature>
<protein>
    <submittedName>
        <fullName evidence="7">Methyl-accepting chemotaxis protein</fullName>
    </submittedName>
</protein>
<dbReference type="RefSeq" id="WP_413267546.1">
    <property type="nucleotide sequence ID" value="NZ_JBHFNR010000270.1"/>
</dbReference>
<dbReference type="InterPro" id="IPR004090">
    <property type="entry name" value="Chemotax_Me-accpt_rcpt"/>
</dbReference>
<keyword evidence="8" id="KW-1185">Reference proteome</keyword>
<evidence type="ECO:0000256" key="2">
    <source>
        <dbReference type="ARBA" id="ARBA00029447"/>
    </source>
</evidence>
<comment type="caution">
    <text evidence="7">The sequence shown here is derived from an EMBL/GenBank/DDBJ whole genome shotgun (WGS) entry which is preliminary data.</text>
</comment>
<evidence type="ECO:0000256" key="5">
    <source>
        <dbReference type="SAM" id="Phobius"/>
    </source>
</evidence>
<keyword evidence="5" id="KW-0812">Transmembrane</keyword>
<dbReference type="InterPro" id="IPR004089">
    <property type="entry name" value="MCPsignal_dom"/>
</dbReference>
<feature type="domain" description="Methyl-accepting transducer" evidence="6">
    <location>
        <begin position="258"/>
        <end position="494"/>
    </location>
</feature>
<feature type="coiled-coil region" evidence="4">
    <location>
        <begin position="169"/>
        <end position="213"/>
    </location>
</feature>
<keyword evidence="1 3" id="KW-0807">Transducer</keyword>
<organism evidence="7 8">
    <name type="scientific">Floridaenema flaviceps BLCC-F50</name>
    <dbReference type="NCBI Taxonomy" id="3153642"/>
    <lineage>
        <taxon>Bacteria</taxon>
        <taxon>Bacillati</taxon>
        <taxon>Cyanobacteriota</taxon>
        <taxon>Cyanophyceae</taxon>
        <taxon>Oscillatoriophycideae</taxon>
        <taxon>Aerosakkonematales</taxon>
        <taxon>Aerosakkonemataceae</taxon>
        <taxon>Floridanema</taxon>
        <taxon>Floridanema flaviceps</taxon>
    </lineage>
</organism>
<dbReference type="PANTHER" id="PTHR32089">
    <property type="entry name" value="METHYL-ACCEPTING CHEMOTAXIS PROTEIN MCPB"/>
    <property type="match status" value="1"/>
</dbReference>
<sequence length="533" mass="58717">MLNGILKEQSIQNRMKTAFNFMGILALVVALVGLIATISLSNNVNTINNNSLPSLVGLWKISDGQIQIEAAERGLSILGVDPQERQAKLARINKALEQTKEGFKQYEVTPRTEDENKLYEKLLRDWDRWEEGHKEFLKLNQQFDSIGIPNPYTKEIELLRQNKTDSPEMAQVQKAVNALDKRLNNILESRDKYKAVREDLSELKKINQDVANQAEKATTIAINQSKFWTILIIIVGPTVAIVLGRFLSNALIRRLQQSVVQITTSATQIAASGKELEATVAEQLASTNEVTATAQEIATTSRKLVSTMEQVAGMAQTTAVSANDSQNELAEMSNVMQQLSEATTSIYSKLGVMNKKAGNINNVVVTITKVADQTSLLSLNAAIEAEKAGEYGAGFAVVAREIRRLANQTAVATLEIEQIVKDMQSAVAVGVMEMDKFNKSVGDSVDRVSKISDQVAKVIHQVQSLPPQFERVSQSMEEQSEGAQQISEAMEQLSLASHQTVDALRETNSALEQLEDAAQGLRREISRSKVSNY</sequence>
<evidence type="ECO:0000259" key="6">
    <source>
        <dbReference type="PROSITE" id="PS50111"/>
    </source>
</evidence>
<dbReference type="EMBL" id="JBHFNR010000270">
    <property type="protein sequence ID" value="MFB2897939.1"/>
    <property type="molecule type" value="Genomic_DNA"/>
</dbReference>
<dbReference type="Pfam" id="PF00015">
    <property type="entry name" value="MCPsignal"/>
    <property type="match status" value="1"/>
</dbReference>
<evidence type="ECO:0000256" key="3">
    <source>
        <dbReference type="PROSITE-ProRule" id="PRU00284"/>
    </source>
</evidence>
<dbReference type="PROSITE" id="PS50111">
    <property type="entry name" value="CHEMOTAXIS_TRANSDUC_2"/>
    <property type="match status" value="1"/>
</dbReference>
<keyword evidence="4" id="KW-0175">Coiled coil</keyword>
<dbReference type="PANTHER" id="PTHR32089:SF120">
    <property type="entry name" value="METHYL-ACCEPTING CHEMOTAXIS PROTEIN TLPQ"/>
    <property type="match status" value="1"/>
</dbReference>
<feature type="transmembrane region" description="Helical" evidence="5">
    <location>
        <begin position="227"/>
        <end position="247"/>
    </location>
</feature>
<evidence type="ECO:0000256" key="4">
    <source>
        <dbReference type="SAM" id="Coils"/>
    </source>
</evidence>
<dbReference type="SUPFAM" id="SSF58104">
    <property type="entry name" value="Methyl-accepting chemotaxis protein (MCP) signaling domain"/>
    <property type="match status" value="1"/>
</dbReference>
<keyword evidence="5" id="KW-0472">Membrane</keyword>
<evidence type="ECO:0000256" key="1">
    <source>
        <dbReference type="ARBA" id="ARBA00023224"/>
    </source>
</evidence>
<name>A0ABV4Y1R9_9CYAN</name>
<proteinExistence type="inferred from homology"/>
<feature type="coiled-coil region" evidence="4">
    <location>
        <begin position="504"/>
        <end position="531"/>
    </location>
</feature>
<evidence type="ECO:0000313" key="7">
    <source>
        <dbReference type="EMBL" id="MFB2897939.1"/>
    </source>
</evidence>
<reference evidence="7 8" key="1">
    <citation type="submission" date="2024-09" db="EMBL/GenBank/DDBJ databases">
        <title>Floridaenema gen nov. (Aerosakkonemataceae, Aerosakkonematales ord. nov., Cyanobacteria) from benthic tropical and subtropical fresh waters, with the description of four new species.</title>
        <authorList>
            <person name="Moretto J.A."/>
            <person name="Berthold D.E."/>
            <person name="Lefler F.W."/>
            <person name="Huang I.-S."/>
            <person name="Laughinghouse H. IV."/>
        </authorList>
    </citation>
    <scope>NUCLEOTIDE SEQUENCE [LARGE SCALE GENOMIC DNA]</scope>
    <source>
        <strain evidence="7 8">BLCC-F50</strain>
    </source>
</reference>
<dbReference type="PRINTS" id="PR00260">
    <property type="entry name" value="CHEMTRNSDUCR"/>
</dbReference>
<dbReference type="Proteomes" id="UP001576784">
    <property type="component" value="Unassembled WGS sequence"/>
</dbReference>
<comment type="similarity">
    <text evidence="2">Belongs to the methyl-accepting chemotaxis (MCP) protein family.</text>
</comment>
<evidence type="ECO:0000313" key="8">
    <source>
        <dbReference type="Proteomes" id="UP001576784"/>
    </source>
</evidence>
<dbReference type="InterPro" id="IPR024478">
    <property type="entry name" value="HlyB_4HB_MCP"/>
</dbReference>
<dbReference type="Gene3D" id="1.10.287.950">
    <property type="entry name" value="Methyl-accepting chemotaxis protein"/>
    <property type="match status" value="1"/>
</dbReference>